<gene>
    <name evidence="7" type="ORF">DPMN_030258</name>
</gene>
<dbReference type="AlphaFoldDB" id="A0A9D4M0S3"/>
<evidence type="ECO:0000259" key="6">
    <source>
        <dbReference type="PROSITE" id="PS50058"/>
    </source>
</evidence>
<keyword evidence="8" id="KW-1185">Reference proteome</keyword>
<evidence type="ECO:0000256" key="2">
    <source>
        <dbReference type="ARBA" id="ARBA00022475"/>
    </source>
</evidence>
<dbReference type="SMART" id="SM00224">
    <property type="entry name" value="GGL"/>
    <property type="match status" value="1"/>
</dbReference>
<dbReference type="PANTHER" id="PTHR13809">
    <property type="entry name" value="GUANINE NUCLEOTIDE-BINDING PROTEIN GAMMA SUBUNIT"/>
    <property type="match status" value="1"/>
</dbReference>
<comment type="caution">
    <text evidence="7">The sequence shown here is derived from an EMBL/GenBank/DDBJ whole genome shotgun (WGS) entry which is preliminary data.</text>
</comment>
<dbReference type="Proteomes" id="UP000828390">
    <property type="component" value="Unassembled WGS sequence"/>
</dbReference>
<dbReference type="PRINTS" id="PR00321">
    <property type="entry name" value="GPROTEING"/>
</dbReference>
<comment type="similarity">
    <text evidence="1 5">Belongs to the G protein gamma family.</text>
</comment>
<comment type="subcellular location">
    <subcellularLocation>
        <location evidence="5">Cell membrane</location>
        <topology evidence="5">Lipid-anchor</topology>
        <orientation evidence="5">Cytoplasmic side</orientation>
    </subcellularLocation>
</comment>
<accession>A0A9D4M0S3</accession>
<proteinExistence type="inferred from homology"/>
<dbReference type="SUPFAM" id="SSF48670">
    <property type="entry name" value="Transducin (heterotrimeric G protein), gamma chain"/>
    <property type="match status" value="1"/>
</dbReference>
<dbReference type="InterPro" id="IPR036284">
    <property type="entry name" value="GGL_sf"/>
</dbReference>
<dbReference type="PROSITE" id="PS50058">
    <property type="entry name" value="G_PROTEIN_GAMMA"/>
    <property type="match status" value="1"/>
</dbReference>
<keyword evidence="5" id="KW-0449">Lipoprotein</keyword>
<evidence type="ECO:0000256" key="4">
    <source>
        <dbReference type="ARBA" id="ARBA00023224"/>
    </source>
</evidence>
<dbReference type="GO" id="GO:0005834">
    <property type="term" value="C:heterotrimeric G-protein complex"/>
    <property type="evidence" value="ECO:0007669"/>
    <property type="project" value="InterPro"/>
</dbReference>
<dbReference type="CDD" id="cd00068">
    <property type="entry name" value="GGL"/>
    <property type="match status" value="1"/>
</dbReference>
<reference evidence="7" key="2">
    <citation type="submission" date="2020-11" db="EMBL/GenBank/DDBJ databases">
        <authorList>
            <person name="McCartney M.A."/>
            <person name="Auch B."/>
            <person name="Kono T."/>
            <person name="Mallez S."/>
            <person name="Becker A."/>
            <person name="Gohl D.M."/>
            <person name="Silverstein K.A.T."/>
            <person name="Koren S."/>
            <person name="Bechman K.B."/>
            <person name="Herman A."/>
            <person name="Abrahante J.E."/>
            <person name="Garbe J."/>
        </authorList>
    </citation>
    <scope>NUCLEOTIDE SEQUENCE</scope>
    <source>
        <strain evidence="7">Duluth1</strain>
        <tissue evidence="7">Whole animal</tissue>
    </source>
</reference>
<evidence type="ECO:0000313" key="7">
    <source>
        <dbReference type="EMBL" id="KAH3867132.1"/>
    </source>
</evidence>
<protein>
    <recommendedName>
        <fullName evidence="5">Guanine nucleotide-binding protein subunit gamma</fullName>
    </recommendedName>
</protein>
<keyword evidence="2 5" id="KW-1003">Cell membrane</keyword>
<dbReference type="Gene3D" id="4.10.260.10">
    <property type="entry name" value="Transducin (heterotrimeric G protein), gamma chain"/>
    <property type="match status" value="1"/>
</dbReference>
<organism evidence="7 8">
    <name type="scientific">Dreissena polymorpha</name>
    <name type="common">Zebra mussel</name>
    <name type="synonym">Mytilus polymorpha</name>
    <dbReference type="NCBI Taxonomy" id="45954"/>
    <lineage>
        <taxon>Eukaryota</taxon>
        <taxon>Metazoa</taxon>
        <taxon>Spiralia</taxon>
        <taxon>Lophotrochozoa</taxon>
        <taxon>Mollusca</taxon>
        <taxon>Bivalvia</taxon>
        <taxon>Autobranchia</taxon>
        <taxon>Heteroconchia</taxon>
        <taxon>Euheterodonta</taxon>
        <taxon>Imparidentia</taxon>
        <taxon>Neoheterodontei</taxon>
        <taxon>Myida</taxon>
        <taxon>Dreissenoidea</taxon>
        <taxon>Dreissenidae</taxon>
        <taxon>Dreissena</taxon>
    </lineage>
</organism>
<dbReference type="GO" id="GO:0031681">
    <property type="term" value="F:G-protein beta-subunit binding"/>
    <property type="evidence" value="ECO:0007669"/>
    <property type="project" value="InterPro"/>
</dbReference>
<reference evidence="7" key="1">
    <citation type="journal article" date="2019" name="bioRxiv">
        <title>The Genome of the Zebra Mussel, Dreissena polymorpha: A Resource for Invasive Species Research.</title>
        <authorList>
            <person name="McCartney M.A."/>
            <person name="Auch B."/>
            <person name="Kono T."/>
            <person name="Mallez S."/>
            <person name="Zhang Y."/>
            <person name="Obille A."/>
            <person name="Becker A."/>
            <person name="Abrahante J.E."/>
            <person name="Garbe J."/>
            <person name="Badalamenti J.P."/>
            <person name="Herman A."/>
            <person name="Mangelson H."/>
            <person name="Liachko I."/>
            <person name="Sullivan S."/>
            <person name="Sone E.D."/>
            <person name="Koren S."/>
            <person name="Silverstein K.A.T."/>
            <person name="Beckman K.B."/>
            <person name="Gohl D.M."/>
        </authorList>
    </citation>
    <scope>NUCLEOTIDE SEQUENCE</scope>
    <source>
        <strain evidence="7">Duluth1</strain>
        <tissue evidence="7">Whole animal</tissue>
    </source>
</reference>
<comment type="function">
    <text evidence="5">Guanine nucleotide-binding proteins (G proteins) are involved as a modulator or transducer in various transmembrane signaling systems. The beta and gamma chains are required for the GTPase activity, for replacement of GDP by GTP, and for G protein-effector interaction.</text>
</comment>
<comment type="subunit">
    <text evidence="5">G proteins are composed of 3 units; alpha, beta and gamma.</text>
</comment>
<feature type="domain" description="G protein gamma" evidence="6">
    <location>
        <begin position="6"/>
        <end position="64"/>
    </location>
</feature>
<dbReference type="GO" id="GO:0007186">
    <property type="term" value="P:G protein-coupled receptor signaling pathway"/>
    <property type="evidence" value="ECO:0007669"/>
    <property type="project" value="InterPro"/>
</dbReference>
<evidence type="ECO:0000256" key="3">
    <source>
        <dbReference type="ARBA" id="ARBA00023136"/>
    </source>
</evidence>
<dbReference type="Pfam" id="PF00631">
    <property type="entry name" value="G-gamma"/>
    <property type="match status" value="1"/>
</dbReference>
<keyword evidence="4 5" id="KW-0807">Transducer</keyword>
<evidence type="ECO:0000256" key="1">
    <source>
        <dbReference type="ARBA" id="ARBA00007431"/>
    </source>
</evidence>
<dbReference type="InterPro" id="IPR015898">
    <property type="entry name" value="G-protein_gamma-like_dom"/>
</dbReference>
<keyword evidence="3 5" id="KW-0472">Membrane</keyword>
<name>A0A9D4M0S3_DREPO</name>
<dbReference type="SMART" id="SM01224">
    <property type="entry name" value="G_gamma"/>
    <property type="match status" value="1"/>
</dbReference>
<evidence type="ECO:0000313" key="8">
    <source>
        <dbReference type="Proteomes" id="UP000828390"/>
    </source>
</evidence>
<sequence>MEKEDLKRQVEMLRLHKDLQRMFVSDAVKDMMCFIDQNISEDGLIIPPDKKKNPWDNSRKCAIL</sequence>
<evidence type="ECO:0000256" key="5">
    <source>
        <dbReference type="RuleBase" id="RU004973"/>
    </source>
</evidence>
<dbReference type="InterPro" id="IPR001770">
    <property type="entry name" value="G-protein_gamma"/>
</dbReference>
<dbReference type="EMBL" id="JAIWYP010000002">
    <property type="protein sequence ID" value="KAH3867132.1"/>
    <property type="molecule type" value="Genomic_DNA"/>
</dbReference>